<evidence type="ECO:0008006" key="3">
    <source>
        <dbReference type="Google" id="ProtNLM"/>
    </source>
</evidence>
<comment type="caution">
    <text evidence="1">The sequence shown here is derived from an EMBL/GenBank/DDBJ whole genome shotgun (WGS) entry which is preliminary data.</text>
</comment>
<name>A0ABQ2N8U4_9ACTN</name>
<dbReference type="Pfam" id="PF18906">
    <property type="entry name" value="Phage_tube_2"/>
    <property type="match status" value="1"/>
</dbReference>
<protein>
    <recommendedName>
        <fullName evidence="3">Phage tail protein</fullName>
    </recommendedName>
</protein>
<keyword evidence="2" id="KW-1185">Reference proteome</keyword>
<reference evidence="2" key="1">
    <citation type="journal article" date="2019" name="Int. J. Syst. Evol. Microbiol.">
        <title>The Global Catalogue of Microorganisms (GCM) 10K type strain sequencing project: providing services to taxonomists for standard genome sequencing and annotation.</title>
        <authorList>
            <consortium name="The Broad Institute Genomics Platform"/>
            <consortium name="The Broad Institute Genome Sequencing Center for Infectious Disease"/>
            <person name="Wu L."/>
            <person name="Ma J."/>
        </authorList>
    </citation>
    <scope>NUCLEOTIDE SEQUENCE [LARGE SCALE GENOMIC DNA]</scope>
    <source>
        <strain evidence="2">CGMCC 4.7371</strain>
    </source>
</reference>
<dbReference type="Proteomes" id="UP000655410">
    <property type="component" value="Unassembled WGS sequence"/>
</dbReference>
<dbReference type="RefSeq" id="WP_188782773.1">
    <property type="nucleotide sequence ID" value="NZ_BMNI01000001.1"/>
</dbReference>
<dbReference type="EMBL" id="BMNI01000001">
    <property type="protein sequence ID" value="GGO86613.1"/>
    <property type="molecule type" value="Genomic_DNA"/>
</dbReference>
<gene>
    <name evidence="1" type="ORF">GCM10011584_09350</name>
</gene>
<evidence type="ECO:0000313" key="2">
    <source>
        <dbReference type="Proteomes" id="UP000655410"/>
    </source>
</evidence>
<accession>A0ABQ2N8U4</accession>
<organism evidence="1 2">
    <name type="scientific">Nocardioides phosphati</name>
    <dbReference type="NCBI Taxonomy" id="1867775"/>
    <lineage>
        <taxon>Bacteria</taxon>
        <taxon>Bacillati</taxon>
        <taxon>Actinomycetota</taxon>
        <taxon>Actinomycetes</taxon>
        <taxon>Propionibacteriales</taxon>
        <taxon>Nocardioidaceae</taxon>
        <taxon>Nocardioides</taxon>
    </lineage>
</organism>
<proteinExistence type="predicted"/>
<dbReference type="InterPro" id="IPR044000">
    <property type="entry name" value="Phage_tube_2"/>
</dbReference>
<sequence>MAIGSGLGSSLGLAAESVYGTYVAAGRHLAGTFNVKHLQDTVPVSGVAAGRPAPPDEVVTQVQGTAKFEGQVMNKQMGLLLSQLTGSTSSPVQQGATTAYLQTHAWGDNLGKSMSVQCGIADTTGTVRPYTALGSKVTQAEFSCAAGEALTVSVDWDCREITEAQTLVAPSYQAGNLPFKFNQMAVKLGTYGAEAGVQGVKGMSVTFSRSQDVGRFYAGNGGKKSEPVWNDFVAISGTLEVDFVNKADFVDRYVGHTSTSLVIEFVGPVISGAYNETFRIKVPKVYFSGDVPEVDGPDVNKASIPFSAFWDPTNGVGTIEYMSTDTTV</sequence>
<evidence type="ECO:0000313" key="1">
    <source>
        <dbReference type="EMBL" id="GGO86613.1"/>
    </source>
</evidence>